<dbReference type="Pfam" id="PF04069">
    <property type="entry name" value="OpuAC"/>
    <property type="match status" value="1"/>
</dbReference>
<sequence length="288" mass="31504">MKQLTRLLGIFILAASAAGIAMLPAAQAADKPTIKLGYVQSWPSSDITTHLAAAVIRERLHTPVELVASSAGPMWEAVASDHTDAMLTAWLPTTHKTYYEKLWTRVVNLGPNVTGTQLGLAVPKYVPVNTIAGLEKYADKFKGRIVGVGAGAGINMNTETAIKTYGLKGFHLQTSSTAAMTAQLQRAIARKQWIVVTAWTPMWLWAKFDIKYLKDPKHVYGVGGHINTIANPHLASKDPAVFKFLHRFSLTSAQLQQMMLEAKNGKPVKTVIAGWIKAHPKQVESWID</sequence>
<dbReference type="RefSeq" id="WP_070077205.1">
    <property type="nucleotide sequence ID" value="NZ_CP017415.1"/>
</dbReference>
<keyword evidence="4" id="KW-0472">Membrane</keyword>
<dbReference type="GO" id="GO:0005275">
    <property type="term" value="F:amine transmembrane transporter activity"/>
    <property type="evidence" value="ECO:0007669"/>
    <property type="project" value="TreeGrafter"/>
</dbReference>
<dbReference type="PANTHER" id="PTHR47737:SF1">
    <property type="entry name" value="GLYCINE BETAINE_PROLINE BETAINE TRANSPORT SYSTEM PERMEASE PROTEIN PROW"/>
    <property type="match status" value="1"/>
</dbReference>
<feature type="signal peptide" evidence="5">
    <location>
        <begin position="1"/>
        <end position="28"/>
    </location>
</feature>
<dbReference type="Gene3D" id="3.40.190.100">
    <property type="entry name" value="Glycine betaine-binding periplasmic protein, domain 2"/>
    <property type="match status" value="1"/>
</dbReference>
<dbReference type="GO" id="GO:0043190">
    <property type="term" value="C:ATP-binding cassette (ABC) transporter complex"/>
    <property type="evidence" value="ECO:0007669"/>
    <property type="project" value="InterPro"/>
</dbReference>
<feature type="domain" description="ABC-type glycine betaine transport system substrate-binding" evidence="6">
    <location>
        <begin position="33"/>
        <end position="277"/>
    </location>
</feature>
<dbReference type="AlphaFoldDB" id="A0A1D8IK29"/>
<dbReference type="EMBL" id="CP017415">
    <property type="protein sequence ID" value="AOU96812.1"/>
    <property type="molecule type" value="Genomic_DNA"/>
</dbReference>
<evidence type="ECO:0000256" key="5">
    <source>
        <dbReference type="SAM" id="SignalP"/>
    </source>
</evidence>
<keyword evidence="3" id="KW-1003">Cell membrane</keyword>
<evidence type="ECO:0000256" key="2">
    <source>
        <dbReference type="ARBA" id="ARBA00022448"/>
    </source>
</evidence>
<evidence type="ECO:0000256" key="3">
    <source>
        <dbReference type="ARBA" id="ARBA00022475"/>
    </source>
</evidence>
<dbReference type="GO" id="GO:0031460">
    <property type="term" value="P:glycine betaine transport"/>
    <property type="evidence" value="ECO:0007669"/>
    <property type="project" value="TreeGrafter"/>
</dbReference>
<dbReference type="GO" id="GO:0015871">
    <property type="term" value="P:choline transport"/>
    <property type="evidence" value="ECO:0007669"/>
    <property type="project" value="TreeGrafter"/>
</dbReference>
<feature type="chain" id="PRO_5009108275" description="ABC-type glycine betaine transport system substrate-binding domain-containing protein" evidence="5">
    <location>
        <begin position="29"/>
        <end position="288"/>
    </location>
</feature>
<dbReference type="InterPro" id="IPR007210">
    <property type="entry name" value="ABC_Gly_betaine_transp_sub-bd"/>
</dbReference>
<keyword evidence="8" id="KW-1185">Reference proteome</keyword>
<comment type="subcellular location">
    <subcellularLocation>
        <location evidence="1">Cell membrane</location>
    </subcellularLocation>
</comment>
<organism evidence="7 8">
    <name type="scientific">Acidihalobacter yilgarnensis</name>
    <dbReference type="NCBI Taxonomy" id="2819280"/>
    <lineage>
        <taxon>Bacteria</taxon>
        <taxon>Pseudomonadati</taxon>
        <taxon>Pseudomonadota</taxon>
        <taxon>Gammaproteobacteria</taxon>
        <taxon>Chromatiales</taxon>
        <taxon>Ectothiorhodospiraceae</taxon>
        <taxon>Acidihalobacter</taxon>
    </lineage>
</organism>
<dbReference type="PANTHER" id="PTHR47737">
    <property type="entry name" value="GLYCINE BETAINE/PROLINE BETAINE TRANSPORT SYSTEM PERMEASE PROTEIN PROW"/>
    <property type="match status" value="1"/>
</dbReference>
<proteinExistence type="predicted"/>
<keyword evidence="2" id="KW-0813">Transport</keyword>
<protein>
    <recommendedName>
        <fullName evidence="6">ABC-type glycine betaine transport system substrate-binding domain-containing protein</fullName>
    </recommendedName>
</protein>
<evidence type="ECO:0000256" key="4">
    <source>
        <dbReference type="ARBA" id="ARBA00023136"/>
    </source>
</evidence>
<gene>
    <name evidence="7" type="ORF">BI364_01250</name>
</gene>
<dbReference type="Gene3D" id="3.10.105.10">
    <property type="entry name" value="Dipeptide-binding Protein, Domain 3"/>
    <property type="match status" value="2"/>
</dbReference>
<evidence type="ECO:0000313" key="7">
    <source>
        <dbReference type="EMBL" id="AOU96812.1"/>
    </source>
</evidence>
<reference evidence="8" key="1">
    <citation type="submission" date="2016-09" db="EMBL/GenBank/DDBJ databases">
        <title>Acidihalobacter prosperus F5.</title>
        <authorList>
            <person name="Khaleque H.N."/>
            <person name="Ramsay J.P."/>
            <person name="Kaksonen A.H."/>
            <person name="Boxall N.J."/>
            <person name="Watkin E.L.J."/>
        </authorList>
    </citation>
    <scope>NUCLEOTIDE SEQUENCE [LARGE SCALE GENOMIC DNA]</scope>
    <source>
        <strain evidence="8">F5</strain>
    </source>
</reference>
<accession>A0A1D8IK29</accession>
<name>A0A1D8IK29_9GAMM</name>
<evidence type="ECO:0000313" key="8">
    <source>
        <dbReference type="Proteomes" id="UP000095401"/>
    </source>
</evidence>
<dbReference type="Proteomes" id="UP000095401">
    <property type="component" value="Chromosome"/>
</dbReference>
<dbReference type="GO" id="GO:0015226">
    <property type="term" value="F:carnitine transmembrane transporter activity"/>
    <property type="evidence" value="ECO:0007669"/>
    <property type="project" value="TreeGrafter"/>
</dbReference>
<dbReference type="SUPFAM" id="SSF53850">
    <property type="entry name" value="Periplasmic binding protein-like II"/>
    <property type="match status" value="1"/>
</dbReference>
<evidence type="ECO:0000259" key="6">
    <source>
        <dbReference type="Pfam" id="PF04069"/>
    </source>
</evidence>
<dbReference type="KEGG" id="aprs:BI364_01250"/>
<evidence type="ECO:0000256" key="1">
    <source>
        <dbReference type="ARBA" id="ARBA00004236"/>
    </source>
</evidence>
<keyword evidence="5" id="KW-0732">Signal</keyword>
<dbReference type="CDD" id="cd13639">
    <property type="entry name" value="PBP2_OpuAC_like"/>
    <property type="match status" value="1"/>
</dbReference>